<dbReference type="EMBL" id="WHWB01034091">
    <property type="protein sequence ID" value="KAJ7413978.1"/>
    <property type="molecule type" value="Genomic_DNA"/>
</dbReference>
<keyword evidence="2" id="KW-1185">Reference proteome</keyword>
<proteinExistence type="predicted"/>
<protein>
    <submittedName>
        <fullName evidence="1">Uncharacterized protein</fullName>
    </submittedName>
</protein>
<evidence type="ECO:0000313" key="2">
    <source>
        <dbReference type="Proteomes" id="UP001145742"/>
    </source>
</evidence>
<reference evidence="1" key="1">
    <citation type="submission" date="2019-10" db="EMBL/GenBank/DDBJ databases">
        <authorList>
            <person name="Soares A.E.R."/>
            <person name="Aleixo A."/>
            <person name="Schneider P."/>
            <person name="Miyaki C.Y."/>
            <person name="Schneider M.P."/>
            <person name="Mello C."/>
            <person name="Vasconcelos A.T.R."/>
        </authorList>
    </citation>
    <scope>NUCLEOTIDE SEQUENCE</scope>
    <source>
        <tissue evidence="1">Muscle</tissue>
    </source>
</reference>
<organism evidence="1 2">
    <name type="scientific">Willisornis vidua</name>
    <name type="common">Xingu scale-backed antbird</name>
    <dbReference type="NCBI Taxonomy" id="1566151"/>
    <lineage>
        <taxon>Eukaryota</taxon>
        <taxon>Metazoa</taxon>
        <taxon>Chordata</taxon>
        <taxon>Craniata</taxon>
        <taxon>Vertebrata</taxon>
        <taxon>Euteleostomi</taxon>
        <taxon>Archelosauria</taxon>
        <taxon>Archosauria</taxon>
        <taxon>Dinosauria</taxon>
        <taxon>Saurischia</taxon>
        <taxon>Theropoda</taxon>
        <taxon>Coelurosauria</taxon>
        <taxon>Aves</taxon>
        <taxon>Neognathae</taxon>
        <taxon>Neoaves</taxon>
        <taxon>Telluraves</taxon>
        <taxon>Australaves</taxon>
        <taxon>Passeriformes</taxon>
        <taxon>Thamnophilidae</taxon>
        <taxon>Willisornis</taxon>
    </lineage>
</organism>
<comment type="caution">
    <text evidence="1">The sequence shown here is derived from an EMBL/GenBank/DDBJ whole genome shotgun (WGS) entry which is preliminary data.</text>
</comment>
<evidence type="ECO:0000313" key="1">
    <source>
        <dbReference type="EMBL" id="KAJ7413978.1"/>
    </source>
</evidence>
<gene>
    <name evidence="1" type="ORF">WISP_87065</name>
</gene>
<accession>A0ABQ9D2N3</accession>
<name>A0ABQ9D2N3_9PASS</name>
<sequence>MLSSTMADTPVQPVEELRVEQVFSCSPVEMTMVKQIPILKPVEDPMPELVPMEKQVYHEELQSLEGPPLGQGKSVRRSDREELVWTDIIPASPSSCAVWDGEAGGGRVGNEELKFSLGGMGRRREDILVFVSHHPT</sequence>
<dbReference type="Proteomes" id="UP001145742">
    <property type="component" value="Unassembled WGS sequence"/>
</dbReference>